<evidence type="ECO:0000259" key="5">
    <source>
        <dbReference type="SMART" id="SM00382"/>
    </source>
</evidence>
<dbReference type="CDD" id="cd00009">
    <property type="entry name" value="AAA"/>
    <property type="match status" value="1"/>
</dbReference>
<dbReference type="SUPFAM" id="SSF52540">
    <property type="entry name" value="P-loop containing nucleoside triphosphate hydrolases"/>
    <property type="match status" value="1"/>
</dbReference>
<dbReference type="OrthoDB" id="8150723at2"/>
<dbReference type="PANTHER" id="PTHR30050">
    <property type="entry name" value="CHROMOSOMAL REPLICATION INITIATOR PROTEIN DNAA"/>
    <property type="match status" value="1"/>
</dbReference>
<dbReference type="KEGG" id="drt:Dret_0637"/>
<protein>
    <submittedName>
        <fullName evidence="6">IstB domain protein ATP-binding protein</fullName>
    </submittedName>
</protein>
<proteinExistence type="inferred from homology"/>
<comment type="similarity">
    <text evidence="1">Belongs to the IS21/IS1162 putative ATP-binding protein family.</text>
</comment>
<accession>C8WZ15</accession>
<dbReference type="eggNOG" id="COG1484">
    <property type="taxonomic scope" value="Bacteria"/>
</dbReference>
<dbReference type="InterPro" id="IPR027417">
    <property type="entry name" value="P-loop_NTPase"/>
</dbReference>
<keyword evidence="7" id="KW-1185">Reference proteome</keyword>
<dbReference type="HOGENOM" id="CLU_062999_1_1_7"/>
<evidence type="ECO:0000256" key="1">
    <source>
        <dbReference type="ARBA" id="ARBA00008059"/>
    </source>
</evidence>
<dbReference type="RefSeq" id="WP_015751089.1">
    <property type="nucleotide sequence ID" value="NC_013223.1"/>
</dbReference>
<feature type="domain" description="AAA+ ATPase" evidence="5">
    <location>
        <begin position="99"/>
        <end position="234"/>
    </location>
</feature>
<dbReference type="InterPro" id="IPR047661">
    <property type="entry name" value="IstB"/>
</dbReference>
<dbReference type="STRING" id="485915.Dret_0637"/>
<dbReference type="EMBL" id="CP001734">
    <property type="protein sequence ID" value="ACV67931.1"/>
    <property type="molecule type" value="Genomic_DNA"/>
</dbReference>
<evidence type="ECO:0000313" key="7">
    <source>
        <dbReference type="Proteomes" id="UP000001052"/>
    </source>
</evidence>
<dbReference type="Pfam" id="PF01695">
    <property type="entry name" value="IstB_IS21"/>
    <property type="match status" value="1"/>
</dbReference>
<dbReference type="GO" id="GO:0006260">
    <property type="term" value="P:DNA replication"/>
    <property type="evidence" value="ECO:0007669"/>
    <property type="project" value="TreeGrafter"/>
</dbReference>
<reference evidence="6 7" key="2">
    <citation type="journal article" date="2010" name="Stand. Genomic Sci.">
        <title>Complete genome sequence of Desulfohalobium retbaense type strain (HR(100)).</title>
        <authorList>
            <person name="Spring S."/>
            <person name="Nolan M."/>
            <person name="Lapidus A."/>
            <person name="Glavina Del Rio T."/>
            <person name="Copeland A."/>
            <person name="Tice H."/>
            <person name="Cheng J.F."/>
            <person name="Lucas S."/>
            <person name="Land M."/>
            <person name="Chen F."/>
            <person name="Bruce D."/>
            <person name="Goodwin L."/>
            <person name="Pitluck S."/>
            <person name="Ivanova N."/>
            <person name="Mavromatis K."/>
            <person name="Mikhailova N."/>
            <person name="Pati A."/>
            <person name="Chen A."/>
            <person name="Palaniappan K."/>
            <person name="Hauser L."/>
            <person name="Chang Y.J."/>
            <person name="Jeffries C.D."/>
            <person name="Munk C."/>
            <person name="Kiss H."/>
            <person name="Chain P."/>
            <person name="Han C."/>
            <person name="Brettin T."/>
            <person name="Detter J.C."/>
            <person name="Schuler E."/>
            <person name="Goker M."/>
            <person name="Rohde M."/>
            <person name="Bristow J."/>
            <person name="Eisen J.A."/>
            <person name="Markowitz V."/>
            <person name="Hugenholtz P."/>
            <person name="Kyrpides N.C."/>
            <person name="Klenk H.P."/>
        </authorList>
    </citation>
    <scope>NUCLEOTIDE SEQUENCE [LARGE SCALE GENOMIC DNA]</scope>
    <source>
        <strain evidence="6 7">DSM 5692</strain>
    </source>
</reference>
<reference evidence="7" key="1">
    <citation type="submission" date="2009-09" db="EMBL/GenBank/DDBJ databases">
        <title>The complete chromosome of Desulfohalobium retbaense DSM 5692.</title>
        <authorList>
            <consortium name="US DOE Joint Genome Institute (JGI-PGF)"/>
            <person name="Lucas S."/>
            <person name="Copeland A."/>
            <person name="Lapidus A."/>
            <person name="Glavina del Rio T."/>
            <person name="Dalin E."/>
            <person name="Tice H."/>
            <person name="Bruce D."/>
            <person name="Goodwin L."/>
            <person name="Pitluck S."/>
            <person name="Kyrpides N."/>
            <person name="Mavromatis K."/>
            <person name="Ivanova N."/>
            <person name="Mikhailova N."/>
            <person name="Munk A.C."/>
            <person name="Brettin T."/>
            <person name="Detter J.C."/>
            <person name="Han C."/>
            <person name="Tapia R."/>
            <person name="Larimer F."/>
            <person name="Land M."/>
            <person name="Hauser L."/>
            <person name="Markowitz V."/>
            <person name="Cheng J.-F."/>
            <person name="Hugenholtz P."/>
            <person name="Woyke T."/>
            <person name="Wu D."/>
            <person name="Spring S."/>
            <person name="Klenk H.-P."/>
            <person name="Eisen J.A."/>
        </authorList>
    </citation>
    <scope>NUCLEOTIDE SEQUENCE [LARGE SCALE GENOMIC DNA]</scope>
    <source>
        <strain evidence="7">DSM 5692</strain>
    </source>
</reference>
<feature type="region of interest" description="Disordered" evidence="4">
    <location>
        <begin position="239"/>
        <end position="275"/>
    </location>
</feature>
<sequence length="275" mass="31593">MQPKPDITPLLKKLRLSGMLDSLEVRNKQAISEKMPYTEFLSLLLSDEVARRDQKKFTSRMRKAGFKSSKTLEEFDFDFNPKIDRNQLYDLATCQFIHEKACVLMTGPCGTGKSHIAQALGHYAIRRGFDVRFITQTKLLSTLHGARATQTYAKKFKALAQVPLLVIDDFGLKPVRPPHDEDLHELVAHRYEHAATIITSNLDFLEWDRAFENKLLGSATIDRLRHDAHLVYLDGPSYRTPKPNQSVKKAPPKTPKRPKKWGVRNRKNGYSKWLH</sequence>
<dbReference type="Proteomes" id="UP000001052">
    <property type="component" value="Chromosome"/>
</dbReference>
<feature type="compositionally biased region" description="Basic residues" evidence="4">
    <location>
        <begin position="250"/>
        <end position="275"/>
    </location>
</feature>
<organism evidence="6 7">
    <name type="scientific">Desulfohalobium retbaense (strain ATCC 49708 / DSM 5692 / JCM 16813 / HR100)</name>
    <dbReference type="NCBI Taxonomy" id="485915"/>
    <lineage>
        <taxon>Bacteria</taxon>
        <taxon>Pseudomonadati</taxon>
        <taxon>Thermodesulfobacteriota</taxon>
        <taxon>Desulfovibrionia</taxon>
        <taxon>Desulfovibrionales</taxon>
        <taxon>Desulfohalobiaceae</taxon>
        <taxon>Desulfohalobium</taxon>
    </lineage>
</organism>
<dbReference type="InterPro" id="IPR002611">
    <property type="entry name" value="IstB_ATP-bd"/>
</dbReference>
<keyword evidence="3 6" id="KW-0067">ATP-binding</keyword>
<keyword evidence="2" id="KW-0547">Nucleotide-binding</keyword>
<evidence type="ECO:0000256" key="2">
    <source>
        <dbReference type="ARBA" id="ARBA00022741"/>
    </source>
</evidence>
<dbReference type="Gene3D" id="3.40.50.300">
    <property type="entry name" value="P-loop containing nucleotide triphosphate hydrolases"/>
    <property type="match status" value="1"/>
</dbReference>
<evidence type="ECO:0000256" key="4">
    <source>
        <dbReference type="SAM" id="MobiDB-lite"/>
    </source>
</evidence>
<dbReference type="PIRSF" id="PIRSF003073">
    <property type="entry name" value="DNAC_TnpB_IstB"/>
    <property type="match status" value="1"/>
</dbReference>
<dbReference type="InterPro" id="IPR028350">
    <property type="entry name" value="DNAC/IstB-like"/>
</dbReference>
<dbReference type="NCBIfam" id="NF038214">
    <property type="entry name" value="IS21_help_AAA"/>
    <property type="match status" value="1"/>
</dbReference>
<dbReference type="InterPro" id="IPR003593">
    <property type="entry name" value="AAA+_ATPase"/>
</dbReference>
<evidence type="ECO:0000313" key="6">
    <source>
        <dbReference type="EMBL" id="ACV67931.1"/>
    </source>
</evidence>
<name>C8WZ15_DESRD</name>
<dbReference type="GO" id="GO:0005524">
    <property type="term" value="F:ATP binding"/>
    <property type="evidence" value="ECO:0007669"/>
    <property type="project" value="UniProtKB-KW"/>
</dbReference>
<evidence type="ECO:0000256" key="3">
    <source>
        <dbReference type="ARBA" id="ARBA00022840"/>
    </source>
</evidence>
<dbReference type="PANTHER" id="PTHR30050:SF4">
    <property type="entry name" value="ATP-BINDING PROTEIN RV3427C IN INSERTION SEQUENCE-RELATED"/>
    <property type="match status" value="1"/>
</dbReference>
<gene>
    <name evidence="6" type="ordered locus">Dret_0637</name>
</gene>
<dbReference type="SMART" id="SM00382">
    <property type="entry name" value="AAA"/>
    <property type="match status" value="1"/>
</dbReference>
<dbReference type="AlphaFoldDB" id="C8WZ15"/>